<reference evidence="4" key="1">
    <citation type="submission" date="2025-08" db="UniProtKB">
        <authorList>
            <consortium name="RefSeq"/>
        </authorList>
    </citation>
    <scope>IDENTIFICATION</scope>
    <source>
        <tissue evidence="4">Spleen</tissue>
    </source>
</reference>
<keyword evidence="2" id="KW-1133">Transmembrane helix</keyword>
<name>A0A6J3S890_TURTR</name>
<keyword evidence="2" id="KW-0472">Membrane</keyword>
<dbReference type="Proteomes" id="UP000245320">
    <property type="component" value="Chromosome 12"/>
</dbReference>
<feature type="region of interest" description="Disordered" evidence="1">
    <location>
        <begin position="113"/>
        <end position="136"/>
    </location>
</feature>
<dbReference type="AlphaFoldDB" id="A0A6J3S890"/>
<evidence type="ECO:0000256" key="1">
    <source>
        <dbReference type="SAM" id="MobiDB-lite"/>
    </source>
</evidence>
<protein>
    <submittedName>
        <fullName evidence="4">Small leucine-rich protein 1</fullName>
    </submittedName>
</protein>
<organism evidence="3 4">
    <name type="scientific">Tursiops truncatus</name>
    <name type="common">Atlantic bottle-nosed dolphin</name>
    <name type="synonym">Delphinus truncatus</name>
    <dbReference type="NCBI Taxonomy" id="9739"/>
    <lineage>
        <taxon>Eukaryota</taxon>
        <taxon>Metazoa</taxon>
        <taxon>Chordata</taxon>
        <taxon>Craniata</taxon>
        <taxon>Vertebrata</taxon>
        <taxon>Euteleostomi</taxon>
        <taxon>Mammalia</taxon>
        <taxon>Eutheria</taxon>
        <taxon>Laurasiatheria</taxon>
        <taxon>Artiodactyla</taxon>
        <taxon>Whippomorpha</taxon>
        <taxon>Cetacea</taxon>
        <taxon>Odontoceti</taxon>
        <taxon>Delphinidae</taxon>
        <taxon>Tursiops</taxon>
    </lineage>
</organism>
<evidence type="ECO:0000313" key="4">
    <source>
        <dbReference type="RefSeq" id="XP_033723267.1"/>
    </source>
</evidence>
<feature type="transmembrane region" description="Helical" evidence="2">
    <location>
        <begin position="81"/>
        <end position="102"/>
    </location>
</feature>
<sequence>MEIQNGNLERDTRSSKLSPWSKPSDVLSKGQSPRRKQVWTQRSCPHLRANPTSPGLGGIGGLCDMALSPVLSEFLRELPGWLLFSGIFLPVILLLFLLIAYFRIKLMEVNEELSQTPDHQHNRKASSSWYQREKRT</sequence>
<dbReference type="GeneID" id="101339329"/>
<evidence type="ECO:0000256" key="2">
    <source>
        <dbReference type="SAM" id="Phobius"/>
    </source>
</evidence>
<dbReference type="InParanoid" id="A0A6J3S890"/>
<feature type="region of interest" description="Disordered" evidence="1">
    <location>
        <begin position="1"/>
        <end position="55"/>
    </location>
</feature>
<dbReference type="CTD" id="100507203"/>
<accession>A0A6J3S890</accession>
<dbReference type="RefSeq" id="XP_033723267.1">
    <property type="nucleotide sequence ID" value="XM_033867376.1"/>
</dbReference>
<evidence type="ECO:0000313" key="3">
    <source>
        <dbReference type="Proteomes" id="UP000245320"/>
    </source>
</evidence>
<keyword evidence="3" id="KW-1185">Reference proteome</keyword>
<keyword evidence="2" id="KW-0812">Transmembrane</keyword>
<proteinExistence type="predicted"/>
<gene>
    <name evidence="4" type="primary">SMLR1</name>
</gene>